<dbReference type="PANTHER" id="PTHR19321">
    <property type="entry name" value="PROTEIN REGULATOR OF CYTOKINESIS 1 PRC1-RELATED"/>
    <property type="match status" value="1"/>
</dbReference>
<name>A0AAD9J991_9ANNE</name>
<gene>
    <name evidence="2" type="ORF">LSH36_519g02045</name>
</gene>
<sequence>MASRRHDDPSHKMINKLHSALDRLRHVWDEIGLDSVQQSARTDVVFVHLDNLLDEMVAEEEGLRDRLLKNIKKYGIELLRLSKELCVPPYEPPEGLTNIQLEKDLKKKVESWEKERRDRVALLAKLQEEEQHLCDVMCTTPLYISSGSVPKQAQLDELRDHIRGLKSEKEKRQNLFVSMKKNIVKMLEDLEQCPNTSFERDLLCEEDDSFLLTNDNMAALRRYSEELRDQLETLWERLQLNIDERMEFRTRTTGFKPKVIEEIKQEIARCQEMKRDKIQQVIENTRHELVDWWDRCYVDEAEREKFMPFTDDNYTETCLLRHEEEVDRLRGYFEKNKDMLELVGKWRKLFNRFLEDEKRASDPNRYFNRGCNLLKEEKARKKIQKELPRVQEEVTAKIKDWEKSVGRRFLVNGKPFTEYIEESWENFRDEKERKKAERLQAKARLIEEELKYGSHPAHTPGKKRALGLTPGKTPTKRCRLEKGTSSTLSSASGTSTYSEPSHKQINDTTKTPTSYVAGISRSVRTNHTSVFSPVCMAPRSTNKSKTPGGTTTGIFASRIALAEKNPPTGNDTGFSQTTRGLSQNSRPNCRSSVLPSSLKPAYF</sequence>
<protein>
    <recommendedName>
        <fullName evidence="4">Protein regulator of cytokinesis 1</fullName>
    </recommendedName>
</protein>
<evidence type="ECO:0008006" key="4">
    <source>
        <dbReference type="Google" id="ProtNLM"/>
    </source>
</evidence>
<evidence type="ECO:0000256" key="1">
    <source>
        <dbReference type="SAM" id="MobiDB-lite"/>
    </source>
</evidence>
<dbReference type="AlphaFoldDB" id="A0AAD9J991"/>
<accession>A0AAD9J991</accession>
<dbReference type="Proteomes" id="UP001208570">
    <property type="component" value="Unassembled WGS sequence"/>
</dbReference>
<dbReference type="GO" id="GO:0005737">
    <property type="term" value="C:cytoplasm"/>
    <property type="evidence" value="ECO:0007669"/>
    <property type="project" value="TreeGrafter"/>
</dbReference>
<organism evidence="2 3">
    <name type="scientific">Paralvinella palmiformis</name>
    <dbReference type="NCBI Taxonomy" id="53620"/>
    <lineage>
        <taxon>Eukaryota</taxon>
        <taxon>Metazoa</taxon>
        <taxon>Spiralia</taxon>
        <taxon>Lophotrochozoa</taxon>
        <taxon>Annelida</taxon>
        <taxon>Polychaeta</taxon>
        <taxon>Sedentaria</taxon>
        <taxon>Canalipalpata</taxon>
        <taxon>Terebellida</taxon>
        <taxon>Terebelliformia</taxon>
        <taxon>Alvinellidae</taxon>
        <taxon>Paralvinella</taxon>
    </lineage>
</organism>
<keyword evidence="3" id="KW-1185">Reference proteome</keyword>
<dbReference type="GO" id="GO:0008017">
    <property type="term" value="F:microtubule binding"/>
    <property type="evidence" value="ECO:0007669"/>
    <property type="project" value="InterPro"/>
</dbReference>
<evidence type="ECO:0000313" key="2">
    <source>
        <dbReference type="EMBL" id="KAK2148040.1"/>
    </source>
</evidence>
<reference evidence="2" key="1">
    <citation type="journal article" date="2023" name="Mol. Biol. Evol.">
        <title>Third-Generation Sequencing Reveals the Adaptive Role of the Epigenome in Three Deep-Sea Polychaetes.</title>
        <authorList>
            <person name="Perez M."/>
            <person name="Aroh O."/>
            <person name="Sun Y."/>
            <person name="Lan Y."/>
            <person name="Juniper S.K."/>
            <person name="Young C.R."/>
            <person name="Angers B."/>
            <person name="Qian P.Y."/>
        </authorList>
    </citation>
    <scope>NUCLEOTIDE SEQUENCE</scope>
    <source>
        <strain evidence="2">P08H-3</strain>
    </source>
</reference>
<dbReference type="EMBL" id="JAODUP010000519">
    <property type="protein sequence ID" value="KAK2148040.1"/>
    <property type="molecule type" value="Genomic_DNA"/>
</dbReference>
<dbReference type="GO" id="GO:0051256">
    <property type="term" value="P:mitotic spindle midzone assembly"/>
    <property type="evidence" value="ECO:0007669"/>
    <property type="project" value="TreeGrafter"/>
</dbReference>
<feature type="region of interest" description="Disordered" evidence="1">
    <location>
        <begin position="451"/>
        <end position="511"/>
    </location>
</feature>
<feature type="compositionally biased region" description="Polar residues" evidence="1">
    <location>
        <begin position="567"/>
        <end position="595"/>
    </location>
</feature>
<dbReference type="Gene3D" id="1.20.58.1520">
    <property type="match status" value="1"/>
</dbReference>
<dbReference type="PANTHER" id="PTHR19321:SF41">
    <property type="entry name" value="FASCETTO-RELATED"/>
    <property type="match status" value="1"/>
</dbReference>
<dbReference type="Pfam" id="PF03999">
    <property type="entry name" value="MAP65_ASE1"/>
    <property type="match status" value="1"/>
</dbReference>
<proteinExistence type="predicted"/>
<comment type="caution">
    <text evidence="2">The sequence shown here is derived from an EMBL/GenBank/DDBJ whole genome shotgun (WGS) entry which is preliminary data.</text>
</comment>
<dbReference type="GO" id="GO:1990023">
    <property type="term" value="C:mitotic spindle midzone"/>
    <property type="evidence" value="ECO:0007669"/>
    <property type="project" value="TreeGrafter"/>
</dbReference>
<feature type="region of interest" description="Disordered" evidence="1">
    <location>
        <begin position="563"/>
        <end position="603"/>
    </location>
</feature>
<dbReference type="InterPro" id="IPR007145">
    <property type="entry name" value="MAP65_Ase1_PRC1"/>
</dbReference>
<evidence type="ECO:0000313" key="3">
    <source>
        <dbReference type="Proteomes" id="UP001208570"/>
    </source>
</evidence>
<feature type="compositionally biased region" description="Low complexity" evidence="1">
    <location>
        <begin position="484"/>
        <end position="499"/>
    </location>
</feature>